<dbReference type="AlphaFoldDB" id="A0A5B2V469"/>
<dbReference type="PANTHER" id="PTHR30273">
    <property type="entry name" value="PERIPLASMIC SIGNAL SENSOR AND SIGMA FACTOR ACTIVATOR FECR-RELATED"/>
    <property type="match status" value="1"/>
</dbReference>
<dbReference type="EMBL" id="VUOL01000001">
    <property type="protein sequence ID" value="KAA2233701.1"/>
    <property type="molecule type" value="Genomic_DNA"/>
</dbReference>
<evidence type="ECO:0000313" key="4">
    <source>
        <dbReference type="EMBL" id="SDU93700.1"/>
    </source>
</evidence>
<dbReference type="InterPro" id="IPR032623">
    <property type="entry name" value="FecR_N"/>
</dbReference>
<name>A0A5B2V469_9PSED</name>
<dbReference type="Proteomes" id="UP000325296">
    <property type="component" value="Unassembled WGS sequence"/>
</dbReference>
<feature type="domain" description="FecR protein" evidence="1">
    <location>
        <begin position="122"/>
        <end position="208"/>
    </location>
</feature>
<dbReference type="InterPro" id="IPR012373">
    <property type="entry name" value="Ferrdict_sens_TM"/>
</dbReference>
<evidence type="ECO:0000313" key="3">
    <source>
        <dbReference type="EMBL" id="KAA2233701.1"/>
    </source>
</evidence>
<accession>A0A5B2V469</accession>
<dbReference type="PIRSF" id="PIRSF018266">
    <property type="entry name" value="FecR"/>
    <property type="match status" value="1"/>
</dbReference>
<dbReference type="Pfam" id="PF04773">
    <property type="entry name" value="FecR"/>
    <property type="match status" value="1"/>
</dbReference>
<feature type="domain" description="FecR N-terminal" evidence="2">
    <location>
        <begin position="16"/>
        <end position="55"/>
    </location>
</feature>
<proteinExistence type="predicted"/>
<organism evidence="3 6">
    <name type="scientific">Pseudomonas brenneri</name>
    <dbReference type="NCBI Taxonomy" id="129817"/>
    <lineage>
        <taxon>Bacteria</taxon>
        <taxon>Pseudomonadati</taxon>
        <taxon>Pseudomonadota</taxon>
        <taxon>Gammaproteobacteria</taxon>
        <taxon>Pseudomonadales</taxon>
        <taxon>Pseudomonadaceae</taxon>
        <taxon>Pseudomonas</taxon>
    </lineage>
</organism>
<evidence type="ECO:0000259" key="1">
    <source>
        <dbReference type="Pfam" id="PF04773"/>
    </source>
</evidence>
<dbReference type="RefSeq" id="WP_090291164.1">
    <property type="nucleotide sequence ID" value="NZ_BMNU01000001.1"/>
</dbReference>
<dbReference type="Proteomes" id="UP000199620">
    <property type="component" value="Chromosome I"/>
</dbReference>
<reference evidence="4 5" key="1">
    <citation type="submission" date="2016-10" db="EMBL/GenBank/DDBJ databases">
        <authorList>
            <person name="Varghese N."/>
            <person name="Submissions S."/>
        </authorList>
    </citation>
    <scope>NUCLEOTIDE SEQUENCE [LARGE SCALE GENOMIC DNA]</scope>
    <source>
        <strain evidence="4 5">BS2771</strain>
    </source>
</reference>
<evidence type="ECO:0000313" key="6">
    <source>
        <dbReference type="Proteomes" id="UP000325296"/>
    </source>
</evidence>
<dbReference type="EMBL" id="LT629800">
    <property type="protein sequence ID" value="SDU93700.1"/>
    <property type="molecule type" value="Genomic_DNA"/>
</dbReference>
<dbReference type="Gene3D" id="2.60.120.1440">
    <property type="match status" value="1"/>
</dbReference>
<gene>
    <name evidence="3" type="ORF">F1720_01360</name>
    <name evidence="4" type="ORF">SAMN04490181_1823</name>
</gene>
<dbReference type="InterPro" id="IPR006860">
    <property type="entry name" value="FecR"/>
</dbReference>
<evidence type="ECO:0000259" key="2">
    <source>
        <dbReference type="Pfam" id="PF16220"/>
    </source>
</evidence>
<dbReference type="PANTHER" id="PTHR30273:SF2">
    <property type="entry name" value="PROTEIN FECR"/>
    <property type="match status" value="1"/>
</dbReference>
<protein>
    <submittedName>
        <fullName evidence="3">FecR family protein</fullName>
    </submittedName>
</protein>
<dbReference type="OrthoDB" id="9771237at2"/>
<reference evidence="3 6" key="2">
    <citation type="submission" date="2019-09" db="EMBL/GenBank/DDBJ databases">
        <title>Draft genome sequence of Pseudomonas brenneri CCUG 51514(T).</title>
        <authorList>
            <person name="Tunovic T."/>
            <person name="Pineiro-Iglesias B."/>
            <person name="Unosson C."/>
            <person name="Inganas E."/>
            <person name="Ohlen M."/>
            <person name="Cardew S."/>
            <person name="Jensie-Markopoulos S."/>
            <person name="Salva-Serra F."/>
            <person name="Jaen-Luchoro D."/>
            <person name="Svensson-Stadler L."/>
            <person name="Chun J."/>
            <person name="Moore E."/>
        </authorList>
    </citation>
    <scope>NUCLEOTIDE SEQUENCE [LARGE SCALE GENOMIC DNA]</scope>
    <source>
        <strain evidence="3 6">CCUG 51514</strain>
    </source>
</reference>
<sequence>MTEQPLSEAEYDAVTDAAAHWCMRLHAFDCTVAERQAFEQWHDAHPLHAFEYAAMLEIWDVADHLPRTSEAPPPVVRVTPPSRWRTYAVAAAISLVALPLAAFTSWEAGWLPSSYEHYEATSGLRHVTLTDGSEVELNLGTELVYSNYKDERRATLKKGEAFFKVSHDLAHPFVVRAGTGQIRVTGTQFNVWKYDDQVRVMLLEGSVKITSDASHSGLSLTPGMQASYNLGDAQPQLQAFSPHDPALAWRTGKLILDNLPLVDALPLINRYLSKPVMLADTGTGNIRIGGIYDIHEVTHLVSSLPKVLPVYLTQNQDGNTVLNSIPRKTPKT</sequence>
<keyword evidence="5" id="KW-1185">Reference proteome</keyword>
<evidence type="ECO:0000313" key="5">
    <source>
        <dbReference type="Proteomes" id="UP000199620"/>
    </source>
</evidence>
<dbReference type="Pfam" id="PF16220">
    <property type="entry name" value="DUF4880"/>
    <property type="match status" value="1"/>
</dbReference>
<dbReference type="GO" id="GO:0016989">
    <property type="term" value="F:sigma factor antagonist activity"/>
    <property type="evidence" value="ECO:0007669"/>
    <property type="project" value="TreeGrafter"/>
</dbReference>